<sequence>MKNTHKLLFVSMLAALYNAPAMAADCVEGGTSGSPTLLCTATDSNNIDDDRDNLSVTVENGVELVDANDRPVQLEGANQSIVNYGLIESGDDDAIRGKGANLTVDNSGTIIGGDRGIRLQDDADNFTLINRETGIISAENQAVRLDNDAELENASITNYGLIESEKGRAIQSRGPGTTVVNFGTLRGDEEVIEAREDFTLENHGTIALNGLSWDAGTQTWTNAGATDDEDGVQFAGGTADNYGVILGTDDGIDIDEGKVHNHATGVIVSTGTASDSLNGGNGIDIDPLFEPTKGDDRVAGPLTIVNEGYIEGVHAIGADEAATSEVTVTNSGTLVGRSGTAIQFAPNQGNSSLTLTGNSEIAGDVIFGGGDDKVVVDGLTSTSGLLSTGIFDGGEGINSIFFNDFELSDILSFEISDALVYLSLGVDSGELLSGKFKNFSSWGFGGDGMFSTEYLASQFSNPSAVPLPAALPLFAFGLVGMWAGRSRLRGAKAA</sequence>
<evidence type="ECO:0000313" key="2">
    <source>
        <dbReference type="EMBL" id="GAA0224101.1"/>
    </source>
</evidence>
<evidence type="ECO:0008006" key="4">
    <source>
        <dbReference type="Google" id="ProtNLM"/>
    </source>
</evidence>
<dbReference type="InterPro" id="IPR012332">
    <property type="entry name" value="Autotransporter_pectin_lyase_C"/>
</dbReference>
<comment type="caution">
    <text evidence="2">The sequence shown here is derived from an EMBL/GenBank/DDBJ whole genome shotgun (WGS) entry which is preliminary data.</text>
</comment>
<name>A0ABN0TKV1_9GAMM</name>
<keyword evidence="1" id="KW-0732">Signal</keyword>
<feature type="chain" id="PRO_5046058064" description="VPLPA-CTERM sorting domain-containing protein" evidence="1">
    <location>
        <begin position="24"/>
        <end position="494"/>
    </location>
</feature>
<evidence type="ECO:0000256" key="1">
    <source>
        <dbReference type="SAM" id="SignalP"/>
    </source>
</evidence>
<dbReference type="Proteomes" id="UP001501476">
    <property type="component" value="Unassembled WGS sequence"/>
</dbReference>
<protein>
    <recommendedName>
        <fullName evidence="4">VPLPA-CTERM sorting domain-containing protein</fullName>
    </recommendedName>
</protein>
<organism evidence="2 3">
    <name type="scientific">Methylophaga marina</name>
    <dbReference type="NCBI Taxonomy" id="45495"/>
    <lineage>
        <taxon>Bacteria</taxon>
        <taxon>Pseudomonadati</taxon>
        <taxon>Pseudomonadota</taxon>
        <taxon>Gammaproteobacteria</taxon>
        <taxon>Thiotrichales</taxon>
        <taxon>Piscirickettsiaceae</taxon>
        <taxon>Methylophaga</taxon>
    </lineage>
</organism>
<dbReference type="RefSeq" id="WP_286304112.1">
    <property type="nucleotide sequence ID" value="NZ_AP027741.1"/>
</dbReference>
<evidence type="ECO:0000313" key="3">
    <source>
        <dbReference type="Proteomes" id="UP001501476"/>
    </source>
</evidence>
<dbReference type="Gene3D" id="2.160.20.20">
    <property type="match status" value="1"/>
</dbReference>
<accession>A0ABN0TKV1</accession>
<reference evidence="2 3" key="1">
    <citation type="journal article" date="2019" name="Int. J. Syst. Evol. Microbiol.">
        <title>The Global Catalogue of Microorganisms (GCM) 10K type strain sequencing project: providing services to taxonomists for standard genome sequencing and annotation.</title>
        <authorList>
            <consortium name="The Broad Institute Genomics Platform"/>
            <consortium name="The Broad Institute Genome Sequencing Center for Infectious Disease"/>
            <person name="Wu L."/>
            <person name="Ma J."/>
        </authorList>
    </citation>
    <scope>NUCLEOTIDE SEQUENCE [LARGE SCALE GENOMIC DNA]</scope>
    <source>
        <strain evidence="2 3">JCM 6886</strain>
    </source>
</reference>
<proteinExistence type="predicted"/>
<dbReference type="EMBL" id="BAAADG010000005">
    <property type="protein sequence ID" value="GAA0224101.1"/>
    <property type="molecule type" value="Genomic_DNA"/>
</dbReference>
<gene>
    <name evidence="2" type="ORF">GCM10008964_14690</name>
</gene>
<feature type="signal peptide" evidence="1">
    <location>
        <begin position="1"/>
        <end position="23"/>
    </location>
</feature>
<keyword evidence="3" id="KW-1185">Reference proteome</keyword>